<name>A0A3P8TJW3_AMPPE</name>
<dbReference type="STRING" id="161767.ENSAPEP00000026155"/>
<evidence type="ECO:0000259" key="4">
    <source>
        <dbReference type="Pfam" id="PF04548"/>
    </source>
</evidence>
<reference evidence="5" key="2">
    <citation type="submission" date="2025-08" db="UniProtKB">
        <authorList>
            <consortium name="Ensembl"/>
        </authorList>
    </citation>
    <scope>IDENTIFICATION</scope>
</reference>
<keyword evidence="3" id="KW-0812">Transmembrane</keyword>
<dbReference type="GeneTree" id="ENSGT00940000175283"/>
<comment type="similarity">
    <text evidence="1">Belongs to the TRAFAC class TrmE-Era-EngA-EngB-Septin-like GTPase superfamily. AIG1/Toc34/Toc159-like paraseptin GTPase family. IAN subfamily.</text>
</comment>
<protein>
    <recommendedName>
        <fullName evidence="4">AIG1-type G domain-containing protein</fullName>
    </recommendedName>
</protein>
<feature type="domain" description="AIG1-type G" evidence="4">
    <location>
        <begin position="27"/>
        <end position="99"/>
    </location>
</feature>
<dbReference type="Gene3D" id="3.40.50.300">
    <property type="entry name" value="P-loop containing nucleotide triphosphate hydrolases"/>
    <property type="match status" value="1"/>
</dbReference>
<reference evidence="5 6" key="1">
    <citation type="submission" date="2018-03" db="EMBL/GenBank/DDBJ databases">
        <title>Finding Nemo's genes: A chromosome-scale reference assembly of the genome of the orange clownfish Amphiprion percula.</title>
        <authorList>
            <person name="Lehmann R."/>
        </authorList>
    </citation>
    <scope>NUCLEOTIDE SEQUENCE</scope>
</reference>
<keyword evidence="3" id="KW-1133">Transmembrane helix</keyword>
<accession>A0A3P8TJW3</accession>
<evidence type="ECO:0000313" key="6">
    <source>
        <dbReference type="Proteomes" id="UP000265080"/>
    </source>
</evidence>
<organism evidence="5 6">
    <name type="scientific">Amphiprion percula</name>
    <name type="common">Orange clownfish</name>
    <name type="synonym">Lutjanus percula</name>
    <dbReference type="NCBI Taxonomy" id="161767"/>
    <lineage>
        <taxon>Eukaryota</taxon>
        <taxon>Metazoa</taxon>
        <taxon>Chordata</taxon>
        <taxon>Craniata</taxon>
        <taxon>Vertebrata</taxon>
        <taxon>Euteleostomi</taxon>
        <taxon>Actinopterygii</taxon>
        <taxon>Neopterygii</taxon>
        <taxon>Teleostei</taxon>
        <taxon>Neoteleostei</taxon>
        <taxon>Acanthomorphata</taxon>
        <taxon>Ovalentaria</taxon>
        <taxon>Pomacentridae</taxon>
        <taxon>Amphiprion</taxon>
    </lineage>
</organism>
<evidence type="ECO:0000256" key="3">
    <source>
        <dbReference type="SAM" id="Phobius"/>
    </source>
</evidence>
<proteinExistence type="inferred from homology"/>
<sequence>MTTSCHLLSRRFPRCFRRQGTESDLLLRALLGPEFRRHSVIVFTHSDSLKEAELHPSVFLSRAPDWLRALADEAGGGVCFLDNKNNFLNVNNQLEFIFEHFAFVFSLFLSHFSFFNTFY</sequence>
<keyword evidence="3" id="KW-0472">Membrane</keyword>
<dbReference type="Proteomes" id="UP000265080">
    <property type="component" value="Chromosome 23"/>
</dbReference>
<dbReference type="GO" id="GO:0005525">
    <property type="term" value="F:GTP binding"/>
    <property type="evidence" value="ECO:0007669"/>
    <property type="project" value="InterPro"/>
</dbReference>
<feature type="transmembrane region" description="Helical" evidence="3">
    <location>
        <begin position="96"/>
        <end position="115"/>
    </location>
</feature>
<dbReference type="Pfam" id="PF04548">
    <property type="entry name" value="AIG1"/>
    <property type="match status" value="1"/>
</dbReference>
<keyword evidence="6" id="KW-1185">Reference proteome</keyword>
<evidence type="ECO:0000256" key="2">
    <source>
        <dbReference type="ARBA" id="ARBA00022741"/>
    </source>
</evidence>
<dbReference type="InterPro" id="IPR027417">
    <property type="entry name" value="P-loop_NTPase"/>
</dbReference>
<dbReference type="InterPro" id="IPR006703">
    <property type="entry name" value="G_AIG1"/>
</dbReference>
<evidence type="ECO:0000313" key="5">
    <source>
        <dbReference type="Ensembl" id="ENSAPEP00000026155.1"/>
    </source>
</evidence>
<dbReference type="AlphaFoldDB" id="A0A3P8TJW3"/>
<evidence type="ECO:0000256" key="1">
    <source>
        <dbReference type="ARBA" id="ARBA00008535"/>
    </source>
</evidence>
<keyword evidence="2" id="KW-0547">Nucleotide-binding</keyword>
<reference evidence="5" key="3">
    <citation type="submission" date="2025-09" db="UniProtKB">
        <authorList>
            <consortium name="Ensembl"/>
        </authorList>
    </citation>
    <scope>IDENTIFICATION</scope>
</reference>
<dbReference type="Ensembl" id="ENSAPET00000026841.1">
    <property type="protein sequence ID" value="ENSAPEP00000026155.1"/>
    <property type="gene ID" value="ENSAPEG00000018588.1"/>
</dbReference>